<reference evidence="1 2" key="1">
    <citation type="submission" date="2018-06" db="EMBL/GenBank/DDBJ databases">
        <title>Comparative genomics reveals the genomic features of Rhizophagus irregularis, R. cerebriforme, R. diaphanum and Gigaspora rosea, and their symbiotic lifestyle signature.</title>
        <authorList>
            <person name="Morin E."/>
            <person name="San Clemente H."/>
            <person name="Chen E.C.H."/>
            <person name="De La Providencia I."/>
            <person name="Hainaut M."/>
            <person name="Kuo A."/>
            <person name="Kohler A."/>
            <person name="Murat C."/>
            <person name="Tang N."/>
            <person name="Roy S."/>
            <person name="Loubradou J."/>
            <person name="Henrissat B."/>
            <person name="Grigoriev I.V."/>
            <person name="Corradi N."/>
            <person name="Roux C."/>
            <person name="Martin F.M."/>
        </authorList>
    </citation>
    <scope>NUCLEOTIDE SEQUENCE [LARGE SCALE GENOMIC DNA]</scope>
    <source>
        <strain evidence="1 2">DAOM 227022</strain>
    </source>
</reference>
<dbReference type="AlphaFoldDB" id="A0A397S199"/>
<evidence type="ECO:0000313" key="1">
    <source>
        <dbReference type="EMBL" id="RIA79302.1"/>
    </source>
</evidence>
<dbReference type="OrthoDB" id="2448606at2759"/>
<comment type="caution">
    <text evidence="1">The sequence shown here is derived from an EMBL/GenBank/DDBJ whole genome shotgun (WGS) entry which is preliminary data.</text>
</comment>
<dbReference type="Proteomes" id="UP000265703">
    <property type="component" value="Unassembled WGS sequence"/>
</dbReference>
<protein>
    <submittedName>
        <fullName evidence="1">Uncharacterized protein</fullName>
    </submittedName>
</protein>
<dbReference type="STRING" id="658196.A0A397S199"/>
<accession>A0A397S199</accession>
<sequence>MSDEMIFILKDDQVPDRDCESNKKSYQSKALACVQNSGLIMMKNYYEILSYTIPLYPLKEIISEGTLVANIIRKFVYESMIGKVMEEDKNNMKKKNIIDLIRLEIFMKDSFDNISHKTSVNQIFVTKWTGYMMTLISPKIYVMIDIGSVNLSRSFEVCNTFLTGLDMLFAF</sequence>
<evidence type="ECO:0000313" key="2">
    <source>
        <dbReference type="Proteomes" id="UP000265703"/>
    </source>
</evidence>
<gene>
    <name evidence="1" type="ORF">C1645_745997</name>
</gene>
<dbReference type="EMBL" id="QKYT01001383">
    <property type="protein sequence ID" value="RIA79302.1"/>
    <property type="molecule type" value="Genomic_DNA"/>
</dbReference>
<keyword evidence="2" id="KW-1185">Reference proteome</keyword>
<proteinExistence type="predicted"/>
<name>A0A397S199_9GLOM</name>
<organism evidence="1 2">
    <name type="scientific">Glomus cerebriforme</name>
    <dbReference type="NCBI Taxonomy" id="658196"/>
    <lineage>
        <taxon>Eukaryota</taxon>
        <taxon>Fungi</taxon>
        <taxon>Fungi incertae sedis</taxon>
        <taxon>Mucoromycota</taxon>
        <taxon>Glomeromycotina</taxon>
        <taxon>Glomeromycetes</taxon>
        <taxon>Glomerales</taxon>
        <taxon>Glomeraceae</taxon>
        <taxon>Glomus</taxon>
    </lineage>
</organism>